<evidence type="ECO:0000256" key="3">
    <source>
        <dbReference type="ARBA" id="ARBA00006130"/>
    </source>
</evidence>
<accession>A0A2K1J734</accession>
<evidence type="ECO:0000313" key="9">
    <source>
        <dbReference type="EMBL" id="PNR37336.1"/>
    </source>
</evidence>
<evidence type="ECO:0000256" key="5">
    <source>
        <dbReference type="ARBA" id="ARBA00023242"/>
    </source>
</evidence>
<dbReference type="PaxDb" id="3218-PP1S127_102V6.1"/>
<dbReference type="Proteomes" id="UP000006727">
    <property type="component" value="Chromosome 16"/>
</dbReference>
<feature type="region of interest" description="Disordered" evidence="6">
    <location>
        <begin position="525"/>
        <end position="554"/>
    </location>
</feature>
<feature type="region of interest" description="Disordered" evidence="6">
    <location>
        <begin position="764"/>
        <end position="792"/>
    </location>
</feature>
<keyword evidence="5" id="KW-0539">Nucleus</keyword>
<organism evidence="9">
    <name type="scientific">Physcomitrium patens</name>
    <name type="common">Spreading-leaved earth moss</name>
    <name type="synonym">Physcomitrella patens</name>
    <dbReference type="NCBI Taxonomy" id="3218"/>
    <lineage>
        <taxon>Eukaryota</taxon>
        <taxon>Viridiplantae</taxon>
        <taxon>Streptophyta</taxon>
        <taxon>Embryophyta</taxon>
        <taxon>Bryophyta</taxon>
        <taxon>Bryophytina</taxon>
        <taxon>Bryopsida</taxon>
        <taxon>Funariidae</taxon>
        <taxon>Funariales</taxon>
        <taxon>Funariaceae</taxon>
        <taxon>Physcomitrium</taxon>
    </lineage>
</organism>
<dbReference type="PANTHER" id="PTHR13587:SF7">
    <property type="entry name" value="INTEGRATOR COMPLEX SUBUNIT 3"/>
    <property type="match status" value="1"/>
</dbReference>
<dbReference type="GO" id="GO:0005634">
    <property type="term" value="C:nucleus"/>
    <property type="evidence" value="ECO:0007669"/>
    <property type="project" value="UniProtKB-SubCell"/>
</dbReference>
<keyword evidence="11" id="KW-1185">Reference proteome</keyword>
<evidence type="ECO:0008006" key="12">
    <source>
        <dbReference type="Google" id="ProtNLM"/>
    </source>
</evidence>
<dbReference type="Pfam" id="PF10189">
    <property type="entry name" value="Ints3_N"/>
    <property type="match status" value="1"/>
</dbReference>
<evidence type="ECO:0000259" key="7">
    <source>
        <dbReference type="Pfam" id="PF10189"/>
    </source>
</evidence>
<gene>
    <name evidence="10" type="primary">LOC112293589</name>
    <name evidence="9" type="ORF">PHYPA_020444</name>
</gene>
<dbReference type="AlphaFoldDB" id="A0A2K1J734"/>
<evidence type="ECO:0000313" key="11">
    <source>
        <dbReference type="Proteomes" id="UP000006727"/>
    </source>
</evidence>
<reference evidence="10" key="3">
    <citation type="submission" date="2020-12" db="UniProtKB">
        <authorList>
            <consortium name="EnsemblPlants"/>
        </authorList>
    </citation>
    <scope>IDENTIFICATION</scope>
</reference>
<sequence>MSTMGMTSQAPAAAMSVSKLTQRLSFESPTEIEKELQQAHSSLQSLLSPPYNLSHSTANTPQLPQALLYAILTSPTTAASPYLHHLTALTTITGDGYTPFVAVLLRLVNECYPKLLDHPRSQVLWLLRQLITYNAADIDILCATLLRQVAGGDLSTGNVWLATQLLDVMLSHEQWLYEKPHLFTMALYTYLRLLPDHTMGKTPVLNEIKQKEIMFCTKVLRERFQDCLMIGRDLIRLLQDVALLPEFELIWRDLLSNPSSFKAPGFTDIGQLYVVRTPTRYLASRVTPDMETQIKFMLTSVRMGSQRRYQTWFAQRYLFTSESETLVCDLIRFICCVIHPTNQILQSDICPRWAIVGWLLKCCKSNHIEANAKLALFYDWFFFTKTDNIMNIEPGILLMVHSIPKYADMTNSLLEFLFLSVENYDPIRRDIILKGFTASIDILVGKGVVRSLEPLSACHLLSSPLREKLNAYFPSYCKPDPGEGPRQFRPDSLPIDGVQIGKGVGMGSYVPTGGDANISPIAAQGSEASGVSTDELKPGDVGESTNRKRRRGGTTDAVVSEVQLLIDDLTEALTQSEEGAAVALEKILASFTSASGQTHSGKLAKVESPNSSEMNLDPTAANHTPDLFSSSSLAVQKFASQVVEIFKKGGYEIFGPLKALPSENSNVEESTSLTSTLLHMYVSNNHPQMRQLLVAWHREELAVGPRLLCYVSRLAEGVEPFLSRSPASTVVTGDAEIDLSGKVKKESVLKNCSAANSMNTVVDGDGEVTGNSGNSSQECSKNGGDGSAFTGNHQTNNILRGNSCKSYPKDLDSQLFVVNAFKAYEEFLILLSGGNSPLEIGDSNITVNHKSKNSSTALIEGQASLPLESSGVMSDGKIPKLDSKTPDSLLIKDLETCFMWNMQRLSRVLPSVFRYLPHLATGKEAMLLLLVSTVDPVDLSNFEYWVTVGEFAVIGRELDSLVRLVKASLSWDSIEQQYFWRLMGAEILSLSPAPALQVVELSLAVVDPLLNPDALSCLIWILRVQAPTVALLSVILSLPPKFGNFVAIVMTGWVSSHYVQLLSCLQQLYADNLLRDGRLRKSEVGNNDGNSGSPRPEKINGALMAPVLRAFEDSKTGRVAMDEKAALRTGEIRRALLKVLGIGEVQAVDTLVEKVGENS</sequence>
<reference evidence="9 11" key="2">
    <citation type="journal article" date="2018" name="Plant J.">
        <title>The Physcomitrella patens chromosome-scale assembly reveals moss genome structure and evolution.</title>
        <authorList>
            <person name="Lang D."/>
            <person name="Ullrich K.K."/>
            <person name="Murat F."/>
            <person name="Fuchs J."/>
            <person name="Jenkins J."/>
            <person name="Haas F.B."/>
            <person name="Piednoel M."/>
            <person name="Gundlach H."/>
            <person name="Van Bel M."/>
            <person name="Meyberg R."/>
            <person name="Vives C."/>
            <person name="Morata J."/>
            <person name="Symeonidi A."/>
            <person name="Hiss M."/>
            <person name="Muchero W."/>
            <person name="Kamisugi Y."/>
            <person name="Saleh O."/>
            <person name="Blanc G."/>
            <person name="Decker E.L."/>
            <person name="van Gessel N."/>
            <person name="Grimwood J."/>
            <person name="Hayes R.D."/>
            <person name="Graham S.W."/>
            <person name="Gunter L.E."/>
            <person name="McDaniel S.F."/>
            <person name="Hoernstein S.N.W."/>
            <person name="Larsson A."/>
            <person name="Li F.W."/>
            <person name="Perroud P.F."/>
            <person name="Phillips J."/>
            <person name="Ranjan P."/>
            <person name="Rokshar D.S."/>
            <person name="Rothfels C.J."/>
            <person name="Schneider L."/>
            <person name="Shu S."/>
            <person name="Stevenson D.W."/>
            <person name="Thummler F."/>
            <person name="Tillich M."/>
            <person name="Villarreal Aguilar J.C."/>
            <person name="Widiez T."/>
            <person name="Wong G.K."/>
            <person name="Wymore A."/>
            <person name="Zhang Y."/>
            <person name="Zimmer A.D."/>
            <person name="Quatrano R.S."/>
            <person name="Mayer K.F.X."/>
            <person name="Goodstein D."/>
            <person name="Casacuberta J.M."/>
            <person name="Vandepoele K."/>
            <person name="Reski R."/>
            <person name="Cuming A.C."/>
            <person name="Tuskan G.A."/>
            <person name="Maumus F."/>
            <person name="Salse J."/>
            <person name="Schmutz J."/>
            <person name="Rensing S.A."/>
        </authorList>
    </citation>
    <scope>NUCLEOTIDE SEQUENCE [LARGE SCALE GENOMIC DNA]</scope>
    <source>
        <strain evidence="10 11">cv. Gransden 2004</strain>
    </source>
</reference>
<dbReference type="InterPro" id="IPR056518">
    <property type="entry name" value="HEAT_Ints3_C"/>
</dbReference>
<dbReference type="GeneID" id="112293589"/>
<feature type="domain" description="Ints3-like C-terminal" evidence="8">
    <location>
        <begin position="883"/>
        <end position="1072"/>
    </location>
</feature>
<dbReference type="RefSeq" id="XP_024398977.1">
    <property type="nucleotide sequence ID" value="XM_024543209.2"/>
</dbReference>
<feature type="domain" description="Integrator complex subunit 3 N-terminal" evidence="7">
    <location>
        <begin position="62"/>
        <end position="470"/>
    </location>
</feature>
<evidence type="ECO:0000259" key="8">
    <source>
        <dbReference type="Pfam" id="PF24566"/>
    </source>
</evidence>
<evidence type="ECO:0000256" key="2">
    <source>
        <dbReference type="ARBA" id="ARBA00004496"/>
    </source>
</evidence>
<reference evidence="9 11" key="1">
    <citation type="journal article" date="2008" name="Science">
        <title>The Physcomitrella genome reveals evolutionary insights into the conquest of land by plants.</title>
        <authorList>
            <person name="Rensing S."/>
            <person name="Lang D."/>
            <person name="Zimmer A."/>
            <person name="Terry A."/>
            <person name="Salamov A."/>
            <person name="Shapiro H."/>
            <person name="Nishiyama T."/>
            <person name="Perroud P.-F."/>
            <person name="Lindquist E."/>
            <person name="Kamisugi Y."/>
            <person name="Tanahashi T."/>
            <person name="Sakakibara K."/>
            <person name="Fujita T."/>
            <person name="Oishi K."/>
            <person name="Shin-I T."/>
            <person name="Kuroki Y."/>
            <person name="Toyoda A."/>
            <person name="Suzuki Y."/>
            <person name="Hashimoto A."/>
            <person name="Yamaguchi K."/>
            <person name="Sugano A."/>
            <person name="Kohara Y."/>
            <person name="Fujiyama A."/>
            <person name="Anterola A."/>
            <person name="Aoki S."/>
            <person name="Ashton N."/>
            <person name="Barbazuk W.B."/>
            <person name="Barker E."/>
            <person name="Bennetzen J."/>
            <person name="Bezanilla M."/>
            <person name="Blankenship R."/>
            <person name="Cho S.H."/>
            <person name="Dutcher S."/>
            <person name="Estelle M."/>
            <person name="Fawcett J.A."/>
            <person name="Gundlach H."/>
            <person name="Hanada K."/>
            <person name="Heyl A."/>
            <person name="Hicks K.A."/>
            <person name="Hugh J."/>
            <person name="Lohr M."/>
            <person name="Mayer K."/>
            <person name="Melkozernov A."/>
            <person name="Murata T."/>
            <person name="Nelson D."/>
            <person name="Pils B."/>
            <person name="Prigge M."/>
            <person name="Reiss B."/>
            <person name="Renner T."/>
            <person name="Rombauts S."/>
            <person name="Rushton P."/>
            <person name="Sanderfoot A."/>
            <person name="Schween G."/>
            <person name="Shiu S.-H."/>
            <person name="Stueber K."/>
            <person name="Theodoulou F.L."/>
            <person name="Tu H."/>
            <person name="Van de Peer Y."/>
            <person name="Verrier P.J."/>
            <person name="Waters E."/>
            <person name="Wood A."/>
            <person name="Yang L."/>
            <person name="Cove D."/>
            <person name="Cuming A."/>
            <person name="Hasebe M."/>
            <person name="Lucas S."/>
            <person name="Mishler D.B."/>
            <person name="Reski R."/>
            <person name="Grigoriev I."/>
            <person name="Quatrano R.S."/>
            <person name="Boore J.L."/>
        </authorList>
    </citation>
    <scope>NUCLEOTIDE SEQUENCE [LARGE SCALE GENOMIC DNA]</scope>
    <source>
        <strain evidence="10 11">cv. Gransden 2004</strain>
    </source>
</reference>
<evidence type="ECO:0000256" key="6">
    <source>
        <dbReference type="SAM" id="MobiDB-lite"/>
    </source>
</evidence>
<dbReference type="PANTHER" id="PTHR13587">
    <property type="entry name" value="INTEGRATOR COMPLEX SUBUNIT 3"/>
    <property type="match status" value="1"/>
</dbReference>
<dbReference type="STRING" id="3218.A0A2K1J734"/>
<feature type="compositionally biased region" description="Polar residues" evidence="6">
    <location>
        <begin position="769"/>
        <end position="780"/>
    </location>
</feature>
<name>A0A2K1J734_PHYPA</name>
<protein>
    <recommendedName>
        <fullName evidence="12">Integrator complex subunit 3</fullName>
    </recommendedName>
</protein>
<dbReference type="EnsemblPlants" id="Pp3c16_4000V3.2">
    <property type="protein sequence ID" value="Pp3c16_4000V3.2"/>
    <property type="gene ID" value="Pp3c16_4000"/>
</dbReference>
<comment type="subcellular location">
    <subcellularLocation>
        <location evidence="2">Cytoplasm</location>
    </subcellularLocation>
    <subcellularLocation>
        <location evidence="1">Nucleus</location>
    </subcellularLocation>
</comment>
<dbReference type="KEGG" id="ppp:112293589"/>
<dbReference type="Pfam" id="PF24566">
    <property type="entry name" value="HEAT_Ints3_C"/>
    <property type="match status" value="1"/>
</dbReference>
<dbReference type="InterPro" id="IPR045334">
    <property type="entry name" value="INTS3"/>
</dbReference>
<dbReference type="EMBL" id="ABEU02000016">
    <property type="protein sequence ID" value="PNR37336.1"/>
    <property type="molecule type" value="Genomic_DNA"/>
</dbReference>
<evidence type="ECO:0000256" key="1">
    <source>
        <dbReference type="ARBA" id="ARBA00004123"/>
    </source>
</evidence>
<dbReference type="OrthoDB" id="2021145at2759"/>
<dbReference type="GO" id="GO:0005737">
    <property type="term" value="C:cytoplasm"/>
    <property type="evidence" value="ECO:0000318"/>
    <property type="project" value="GO_Central"/>
</dbReference>
<dbReference type="EnsemblPlants" id="Pp3c16_4000V3.1">
    <property type="protein sequence ID" value="Pp3c16_4000V3.1"/>
    <property type="gene ID" value="Pp3c16_4000"/>
</dbReference>
<evidence type="ECO:0000256" key="4">
    <source>
        <dbReference type="ARBA" id="ARBA00022490"/>
    </source>
</evidence>
<dbReference type="RefSeq" id="XP_024398978.1">
    <property type="nucleotide sequence ID" value="XM_024543210.2"/>
</dbReference>
<evidence type="ECO:0000313" key="10">
    <source>
        <dbReference type="EnsemblPlants" id="Pp3c16_4000V3.1"/>
    </source>
</evidence>
<dbReference type="InterPro" id="IPR019333">
    <property type="entry name" value="INTS3_N"/>
</dbReference>
<dbReference type="Gramene" id="Pp3c16_4000V3.1">
    <property type="protein sequence ID" value="Pp3c16_4000V3.1"/>
    <property type="gene ID" value="Pp3c16_4000"/>
</dbReference>
<comment type="similarity">
    <text evidence="3">Belongs to the Integrator subunit 3 family.</text>
</comment>
<proteinExistence type="inferred from homology"/>
<keyword evidence="4" id="KW-0963">Cytoplasm</keyword>
<dbReference type="Gramene" id="Pp3c16_4000V3.2">
    <property type="protein sequence ID" value="Pp3c16_4000V3.2"/>
    <property type="gene ID" value="Pp3c16_4000"/>
</dbReference>